<dbReference type="Gene3D" id="3.30.70.3290">
    <property type="match status" value="2"/>
</dbReference>
<dbReference type="CDD" id="cd08956">
    <property type="entry name" value="KR_3_FAS_SDR_x"/>
    <property type="match status" value="2"/>
</dbReference>
<dbReference type="SMART" id="SM00825">
    <property type="entry name" value="PKS_KS"/>
    <property type="match status" value="2"/>
</dbReference>
<dbReference type="InterPro" id="IPR001227">
    <property type="entry name" value="Ac_transferase_dom_sf"/>
</dbReference>
<evidence type="ECO:0000256" key="2">
    <source>
        <dbReference type="ARBA" id="ARBA00022553"/>
    </source>
</evidence>
<dbReference type="EMBL" id="JAMQOL010000071">
    <property type="protein sequence ID" value="MCM4084143.1"/>
    <property type="molecule type" value="Genomic_DNA"/>
</dbReference>
<dbReference type="InterPro" id="IPR016036">
    <property type="entry name" value="Malonyl_transacylase_ACP-bd"/>
</dbReference>
<feature type="domain" description="Carrier" evidence="7">
    <location>
        <begin position="750"/>
        <end position="825"/>
    </location>
</feature>
<comment type="caution">
    <text evidence="10">The sequence shown here is derived from an EMBL/GenBank/DDBJ whole genome shotgun (WGS) entry which is preliminary data.</text>
</comment>
<evidence type="ECO:0000313" key="10">
    <source>
        <dbReference type="EMBL" id="MCM4084143.1"/>
    </source>
</evidence>
<evidence type="ECO:0000256" key="6">
    <source>
        <dbReference type="SAM" id="MobiDB-lite"/>
    </source>
</evidence>
<dbReference type="Gene3D" id="1.10.1200.10">
    <property type="entry name" value="ACP-like"/>
    <property type="match status" value="3"/>
</dbReference>
<dbReference type="SMART" id="SM00827">
    <property type="entry name" value="PKS_AT"/>
    <property type="match status" value="3"/>
</dbReference>
<feature type="domain" description="PKS/mFAS DH" evidence="9">
    <location>
        <begin position="3300"/>
        <end position="3564"/>
    </location>
</feature>
<dbReference type="InterPro" id="IPR014030">
    <property type="entry name" value="Ketoacyl_synth_N"/>
</dbReference>
<evidence type="ECO:0000256" key="1">
    <source>
        <dbReference type="ARBA" id="ARBA00022450"/>
    </source>
</evidence>
<evidence type="ECO:0000256" key="5">
    <source>
        <dbReference type="PROSITE-ProRule" id="PRU01363"/>
    </source>
</evidence>
<dbReference type="InterPro" id="IPR009081">
    <property type="entry name" value="PP-bd_ACP"/>
</dbReference>
<feature type="region of interest" description="N-terminal hotdog fold" evidence="5">
    <location>
        <begin position="3300"/>
        <end position="3422"/>
    </location>
</feature>
<feature type="region of interest" description="N-terminal hotdog fold" evidence="5">
    <location>
        <begin position="1709"/>
        <end position="1826"/>
    </location>
</feature>
<dbReference type="Pfam" id="PF14765">
    <property type="entry name" value="PS-DH"/>
    <property type="match status" value="2"/>
</dbReference>
<feature type="region of interest" description="C-terminal hotdog fold" evidence="5">
    <location>
        <begin position="1836"/>
        <end position="1968"/>
    </location>
</feature>
<dbReference type="Pfam" id="PF16197">
    <property type="entry name" value="KAsynt_C_assoc"/>
    <property type="match status" value="2"/>
</dbReference>
<dbReference type="SUPFAM" id="SSF51735">
    <property type="entry name" value="NAD(P)-binding Rossmann-fold domains"/>
    <property type="match status" value="6"/>
</dbReference>
<dbReference type="Pfam" id="PF00109">
    <property type="entry name" value="ketoacyl-synt"/>
    <property type="match status" value="2"/>
</dbReference>
<dbReference type="SUPFAM" id="SSF53901">
    <property type="entry name" value="Thiolase-like"/>
    <property type="match status" value="2"/>
</dbReference>
<dbReference type="Gene3D" id="3.40.366.10">
    <property type="entry name" value="Malonyl-Coenzyme A Acyl Carrier Protein, domain 2"/>
    <property type="match status" value="3"/>
</dbReference>
<dbReference type="PANTHER" id="PTHR43775:SF51">
    <property type="entry name" value="INACTIVE PHENOLPHTHIOCEROL SYNTHESIS POLYKETIDE SYNTHASE TYPE I PKS1-RELATED"/>
    <property type="match status" value="1"/>
</dbReference>
<dbReference type="InterPro" id="IPR006162">
    <property type="entry name" value="Ppantetheine_attach_site"/>
</dbReference>
<dbReference type="SUPFAM" id="SSF55048">
    <property type="entry name" value="Probable ACP-binding domain of malonyl-CoA ACP transacylase"/>
    <property type="match status" value="3"/>
</dbReference>
<dbReference type="SUPFAM" id="SSF52151">
    <property type="entry name" value="FabD/lysophospholipase-like"/>
    <property type="match status" value="3"/>
</dbReference>
<dbReference type="PROSITE" id="PS52019">
    <property type="entry name" value="PKS_MFAS_DH"/>
    <property type="match status" value="2"/>
</dbReference>
<feature type="active site" description="Proton acceptor; for dehydratase activity" evidence="5">
    <location>
        <position position="3332"/>
    </location>
</feature>
<evidence type="ECO:0000259" key="7">
    <source>
        <dbReference type="PROSITE" id="PS50075"/>
    </source>
</evidence>
<dbReference type="Gene3D" id="3.40.47.10">
    <property type="match status" value="2"/>
</dbReference>
<dbReference type="InterPro" id="IPR013968">
    <property type="entry name" value="PKS_KR"/>
</dbReference>
<dbReference type="InterPro" id="IPR016035">
    <property type="entry name" value="Acyl_Trfase/lysoPLipase"/>
</dbReference>
<dbReference type="InterPro" id="IPR014043">
    <property type="entry name" value="Acyl_transferase_dom"/>
</dbReference>
<dbReference type="InterPro" id="IPR042104">
    <property type="entry name" value="PKS_dehydratase_sf"/>
</dbReference>
<dbReference type="Gene3D" id="3.40.50.720">
    <property type="entry name" value="NAD(P)-binding Rossmann-like Domain"/>
    <property type="match status" value="3"/>
</dbReference>
<evidence type="ECO:0000256" key="4">
    <source>
        <dbReference type="ARBA" id="ARBA00023315"/>
    </source>
</evidence>
<dbReference type="InterPro" id="IPR049900">
    <property type="entry name" value="PKS_mFAS_DH"/>
</dbReference>
<feature type="domain" description="Carrier" evidence="7">
    <location>
        <begin position="2375"/>
        <end position="2450"/>
    </location>
</feature>
<feature type="active site" description="Proton acceptor; for dehydratase activity" evidence="5">
    <location>
        <position position="1741"/>
    </location>
</feature>
<dbReference type="CDD" id="cd08952">
    <property type="entry name" value="KR_1_SDR_x"/>
    <property type="match status" value="1"/>
</dbReference>
<dbReference type="InterPro" id="IPR018201">
    <property type="entry name" value="Ketoacyl_synth_AS"/>
</dbReference>
<dbReference type="InterPro" id="IPR049551">
    <property type="entry name" value="PKS_DH_C"/>
</dbReference>
<dbReference type="InterPro" id="IPR020841">
    <property type="entry name" value="PKS_Beta-ketoAc_synthase_dom"/>
</dbReference>
<dbReference type="Pfam" id="PF08659">
    <property type="entry name" value="KR"/>
    <property type="match status" value="3"/>
</dbReference>
<dbReference type="InterPro" id="IPR014031">
    <property type="entry name" value="Ketoacyl_synth_C"/>
</dbReference>
<feature type="active site" description="Proton donor; for dehydratase activity" evidence="5">
    <location>
        <position position="3488"/>
    </location>
</feature>
<dbReference type="InterPro" id="IPR036291">
    <property type="entry name" value="NAD(P)-bd_dom_sf"/>
</dbReference>
<sequence length="4126" mass="430705">MGRRLYEAFPVYAAAYDEVVGLLDIPDLDVDQTGWAQPSIFAVEVALLKLVRAWGLAPDVVAGHSIGEVTAAYAAGVLSLADAAKLISARARLMQALPAGGAMLAVRASETDIRTAFPELDIAAVNGPDAVVVAGPAAEVDRVAEHGWKTTRLRTSHAFHSRLMEPMLDGFRAVVETLTFSAPTISFVSSVTGGAADWTDPGYWVDQVRRTVRFADAAAALDADLVLELGPDTVLAAMVPGAVAALRRDRDEVETLLTAVADLFVHGRDVDWRAMLGDGLLVDVPTYPFDHQRYWLRPTPRETAAATGADAWRYRETWATRPDPIGRALNGTWALLGDDPDDLAGLLTRAGASVVRGEVPAATPVVALVSNEREALAAAQAVENAEAGPLWIVTRGAVATGPGDVLADAGPAEAWGLGRTIGLEWPDRWGGLIDLPATLDARTPDRLVAVLAGGLGPEDQIAVRSSSLLVRRLEHAPAATGDGWQPRGTVLITGGTGALGGHVARWAAANGADRLILVSRRGVAPADLPKAETYACDLSDRAAVEALLARVGPVNAVVHAAGISHSAPLAELDDAALAEVLAGKTAGARHLDELLGDTELDAFVLFSSIAATWGSGWGGAYAAANAGLDALAQRRHARGLAATSIAWGPWADAGMATEGDTGAALSRRGLAAMDPACAVEALSRAAGEPSPLLTVADVNWPSFAETFTAARRRPLIEDLPEVAAAVAEAPVAETGWRAQLAGRPRVQREAALVDLVRGHAARVLGYASAEAVAVKRPFRELGFDSLTAVDLRNALAGETGLRLSPTLAFDYPTPLELAQHLQDLVFGAEDAPIAAVPVTVAAEDDPIVLTAMACRFPGGVTTPDELWNLVAGEVDAVGPFPADRGWDLDELYSEDGARPGTSYVLNGGFVDGADCFDPGLFGISPREALAMDPQQRLLLEAAWETFERAGVDPLSLRGRSVGVFVGLTHQAYVSLLEGGSEDLGGYVGIGSAGSVASGRIAYTFGLEGPAVTIDTACSSSLVALHLAAQALRTGECDLALAGGVTIMATPGTFTEFSRQRGLATDGRCKPFAAAADGTGWAEGVGLLLVERLSSAREQRRPVLAVLRGSAVNQDGASNGLTAPNGPSQQRVIRQALANAGLAAADVDAVEAHGTGTTLGDPIEAQALLATYGQNRETPLWLGSVKSNIGHTQSAAGAAGIIKMVLAMRHGTLPRTLHVDEPTSKVDWSAGSVSLLTTAQPWEAGTRPRRAGISAFGVSGTNAHVILEEPPAYEPGDQPSTPAPPMLPFVVSAATEAGLDAQTGRLRDWLDANRDADLADVARTTAARAALAHRAVYLAPNRPQLLRALGRGAAVARGETSDGRLALLFTGQGAQRVSMGEQLYAAFPAYATAFDEVCARVDPLLDQPLRLVVFADPDALDRTEYAQPALFAVEVALLALLRDWGVAYDFVAGHSIGEVAAAYAAGVLTLDDAAALVVARGRLMQALPAGGAMAAVQASVDTVWAAFPDIDIAAVNGPLAVVVSGPVDDIERVAEQDWKTTRLRTSHAFHSRLMEPMLPAFREVVEALTFREQVVPTAGPARWTDPGYWVEHVRGTVRFADTVAELRAQGVTRFLEVGPDGVLTSLVGGIDPDVLAVPTLRRDRDETTTLLTGVATVFAGGSEVNWAAVTGAGSWLNGLPTYAFQRDRYWPEPAADGIDPAHLGLGLTGHPLLAAAVPLADGDGVVLTGRLTLKAQPWIADHTVLGSVLVPGTALLDMALAAGTAVEELVLRQPLVLANPAGVAVQVIAGPPDDTGRRPVSVHSRPGEDDPWTLHATGFLSEPTDSGQTFSWPPAGATQVSVDGLYDDLAAAGYEYGPMLRGLRALWWDGDDRYVEAELPGDPGRFAVHPALLDALLHGLSADGEGDGSTRLPFAFTGVTVHAEGARLLRARLRTTGDSVRVDAIDAAGEPVATIEGLVFRAVSADEAAAASSEATRSLFTVDWVPQDVSGVAPDAIIALGDPAPASGTVLVDASAPGTAFDRCAALLSLLQKFDGDRLVVRAPLDDPDGAALWGLVRSAQSEQPDRFFLLDDFESAAVYPSGRPTPEDQHVYDLPQVKIRDGKVLVPRLTRVQPTGTPDFGDGTVVVTGATGTLGGLIARHLVETHGVRKLLLLSRSGGTLDIEGATAVACDLSDPEAVNEALAGQEITAVIHAAGVIDDGLLADLTPARLETVFRAKVDAARNLAAAVEGRPLEAFVLFSSASGIFGNPGQANYAAANAFLDSYAAELRTRGIPATSLAWGLWDAGLGAALSDADRRRMARNGFGALDTAAGLRLFDAAVAAGTALAVPMRLDLVALRTAGDISPLLHGLVPPRDRRRAAAAETRDHRAGLDETSALLLVRTLAAAVLGYPSADTIPAARAFRELGFDSLTAVELRNRVAAETGLRLPATLIFDYPNATVLAEHLTAEVSGVPVATATPVAPAKVMDDDPIVIVGMGCRYPGGIENPDDLWRLVAEGRDGIGLFPDNRGWDVEGLYHPDPDNPGTSYAREGGFLYDAADFDPGLFGISPREGMAMDPQQRLLLESSWETLERAGVDPLTLRGSRTGVFVGLMYHDYLGRLTAVPEEVEGFLGTGNSGSVASGRIAYTFGLEGPAVTVDTACSSSLVALHLAVQALRSGECDLALAGGVTVMATPDTFTGFSRQRGLAADGRCKSFAAAADGTGWGEGVGMLLVERLSDAERQGHRVLAIVRGTAVNQDGASNGLTAPNGPSQQRVIRQALTNAGLTTSDVDMVEAHGTGTTLGDPIEAQALLATYGQGRDRPLWLGSIKSNLGHTQAAAGAAGIIKMVQAMRHGRMPMTLHVDEPTPQVDWTAGNVALLTEARDWPASGPRRAAVSSFGISGTNAHVVLEEPPAAPVEPARVWTRPVPVVLSANDPAALAEQIGRSGAVSGDAAHAMTRRATLAHRAVLLRPGSGEPVAIGRAAEGRLAMVFTGQGSQRSGMGEELYQTFPAYAAAYDEVAGLLNLPDLDVDQTGWAQPAIFAVEVALLALLRSWRISPDVVAGHSIGEITAAYAAGVLTLADAATLVSARGRLMQELPAGGAMLAVRASEADVHSAFPDLDIAAVNGPDAVVVSGPAAEVEKVERHGWKTTRLRTSHAFHSRLMDPMLEPFAEIVRGLTFHLPRLAAVSTVDPDGPLRWADPDYWVEQVRRPVRFADAAARLDAARVLEVGPDTVLAALIPDAEAVLRRGRGEVETLLTAVARLYAAGQDVDWAATFGPGPAPVLDVPTYPFQRQRLWIDVIDPAADLPGAGLREAAHPMLGAAVTLPDSDALLFTGRLAKASPGWLAEHTVFDTVVVPGAALLDLALAAGEEAGVPVVDELLLQTPLALPPTGGIALRVTVGAPDVDGRRPVAVYSQADGADDWIVHATGVLAPETGTPVAVPSVQAEPVDLDGLYEGLADAGLRYGPVFQGLTGAARHDDEVVADVRLEGADPDGYGVHPALLDAALHAIGATGLFDGTVRLPFAINGARRHTPGGARLRVHLTRVGEAAVRLIALDEAGRPVLTVEELTFRPVTAGQVGSPVAARLLYGVDWVPQEASGFAPDAVIALGDPAPAGGTVLVDASAAGTAFDRSVALLALLQKFEGDRLVVRAPLADPDGAALWGLVRTAQSEHPDKFFLLDDFDSDTVLNPERAGGGWLAPEGQHVYELPQVKIRDGKTLVPRLARVRSEGTPDFGDGTVVVTGATGTLGGLIARHLVETHGVRKLLLLSRSGGTLDIEGATAVACDLSDPAAVNDALAGKEITAVIHAAGVLDDGVLDSLTPERLATVFRAKVDAARNLAAATREQRLSAFVLLSSASGIFGNAGQGNYAAANAFLDSYAEELRSQGVPATSLAWGLWDAGMGSTLAESDRARLTRTGFGALTPAEGLAAFDAALATGRPLVVPMALNLAAMRAHGEVPDLLRGLVVVTKKAAPTLGDDLAKLSPADREKALLELIRARTAAILGYASPREVDPARGFLELGFDSLTAVELRNRLSAESGLRLTATLLFDHPSPVVLAKHLVDALQPAVDRRDPADSVYDGIAGLEALLRAAALDDERRAAVGQRLRALAAAWAAPTAGSDDLESATADEIFDLLDELGTP</sequence>
<dbReference type="SMART" id="SM00826">
    <property type="entry name" value="PKS_DH"/>
    <property type="match status" value="2"/>
</dbReference>
<dbReference type="InterPro" id="IPR032821">
    <property type="entry name" value="PKS_assoc"/>
</dbReference>
<dbReference type="SUPFAM" id="SSF47336">
    <property type="entry name" value="ACP-like"/>
    <property type="match status" value="3"/>
</dbReference>
<evidence type="ECO:0000256" key="3">
    <source>
        <dbReference type="ARBA" id="ARBA00022679"/>
    </source>
</evidence>
<dbReference type="Pfam" id="PF00698">
    <property type="entry name" value="Acyl_transf_1"/>
    <property type="match status" value="3"/>
</dbReference>
<dbReference type="Pfam" id="PF00550">
    <property type="entry name" value="PP-binding"/>
    <property type="match status" value="3"/>
</dbReference>
<dbReference type="InterPro" id="IPR020806">
    <property type="entry name" value="PKS_PP-bd"/>
</dbReference>
<dbReference type="SMART" id="SM01294">
    <property type="entry name" value="PKS_PP_betabranch"/>
    <property type="match status" value="3"/>
</dbReference>
<feature type="domain" description="Ketosynthase family 3 (KS3)" evidence="8">
    <location>
        <begin position="844"/>
        <end position="1268"/>
    </location>
</feature>
<keyword evidence="11" id="KW-1185">Reference proteome</keyword>
<dbReference type="Gene3D" id="3.10.129.110">
    <property type="entry name" value="Polyketide synthase dehydratase"/>
    <property type="match status" value="2"/>
</dbReference>
<dbReference type="InterPro" id="IPR049552">
    <property type="entry name" value="PKS_DH_N"/>
</dbReference>
<keyword evidence="3" id="KW-0808">Transferase</keyword>
<dbReference type="Proteomes" id="UP001523216">
    <property type="component" value="Unassembled WGS sequence"/>
</dbReference>
<feature type="domain" description="Carrier" evidence="7">
    <location>
        <begin position="3972"/>
        <end position="4050"/>
    </location>
</feature>
<keyword evidence="2" id="KW-0597">Phosphoprotein</keyword>
<feature type="active site" description="Proton donor; for dehydratase activity" evidence="5">
    <location>
        <position position="1893"/>
    </location>
</feature>
<dbReference type="SMART" id="SM00823">
    <property type="entry name" value="PKS_PP"/>
    <property type="match status" value="3"/>
</dbReference>
<dbReference type="Pfam" id="PF02801">
    <property type="entry name" value="Ketoacyl-synt_C"/>
    <property type="match status" value="2"/>
</dbReference>
<dbReference type="Gene3D" id="1.10.287.1960">
    <property type="match status" value="1"/>
</dbReference>
<dbReference type="PROSITE" id="PS00606">
    <property type="entry name" value="KS3_1"/>
    <property type="match status" value="2"/>
</dbReference>
<dbReference type="PANTHER" id="PTHR43775">
    <property type="entry name" value="FATTY ACID SYNTHASE"/>
    <property type="match status" value="1"/>
</dbReference>
<dbReference type="InterPro" id="IPR057326">
    <property type="entry name" value="KR_dom"/>
</dbReference>
<dbReference type="InterPro" id="IPR016039">
    <property type="entry name" value="Thiolase-like"/>
</dbReference>
<dbReference type="CDD" id="cd00833">
    <property type="entry name" value="PKS"/>
    <property type="match status" value="2"/>
</dbReference>
<dbReference type="Pfam" id="PF21089">
    <property type="entry name" value="PKS_DH_N"/>
    <property type="match status" value="2"/>
</dbReference>
<keyword evidence="1" id="KW-0596">Phosphopantetheine</keyword>
<dbReference type="PROSITE" id="PS00012">
    <property type="entry name" value="PHOSPHOPANTETHEINE"/>
    <property type="match status" value="3"/>
</dbReference>
<dbReference type="SMART" id="SM00822">
    <property type="entry name" value="PKS_KR"/>
    <property type="match status" value="3"/>
</dbReference>
<organism evidence="10 11">
    <name type="scientific">Paractinoplanes hotanensis</name>
    <dbReference type="NCBI Taxonomy" id="2906497"/>
    <lineage>
        <taxon>Bacteria</taxon>
        <taxon>Bacillati</taxon>
        <taxon>Actinomycetota</taxon>
        <taxon>Actinomycetes</taxon>
        <taxon>Micromonosporales</taxon>
        <taxon>Micromonosporaceae</taxon>
        <taxon>Paractinoplanes</taxon>
    </lineage>
</organism>
<proteinExistence type="predicted"/>
<accession>A0ABT0YDN0</accession>
<feature type="region of interest" description="Disordered" evidence="6">
    <location>
        <begin position="1789"/>
        <end position="1812"/>
    </location>
</feature>
<name>A0ABT0YDN0_9ACTN</name>
<feature type="domain" description="Ketosynthase family 3 (KS3)" evidence="8">
    <location>
        <begin position="2469"/>
        <end position="2892"/>
    </location>
</feature>
<reference evidence="10 11" key="1">
    <citation type="submission" date="2022-06" db="EMBL/GenBank/DDBJ databases">
        <title>Actinoplanes abujensis sp. nov., isolated from Nigerian arid soil.</title>
        <authorList>
            <person name="Ding P."/>
        </authorList>
    </citation>
    <scope>NUCLEOTIDE SEQUENCE [LARGE SCALE GENOMIC DNA]</scope>
    <source>
        <strain evidence="11">TRM88002</strain>
    </source>
</reference>
<dbReference type="Gene3D" id="3.30.70.250">
    <property type="entry name" value="Malonyl-CoA ACP transacylase, ACP-binding"/>
    <property type="match status" value="1"/>
</dbReference>
<keyword evidence="4" id="KW-0012">Acyltransferase</keyword>
<feature type="region of interest" description="C-terminal hotdog fold" evidence="5">
    <location>
        <begin position="3430"/>
        <end position="3564"/>
    </location>
</feature>
<evidence type="ECO:0000313" key="11">
    <source>
        <dbReference type="Proteomes" id="UP001523216"/>
    </source>
</evidence>
<feature type="domain" description="PKS/mFAS DH" evidence="9">
    <location>
        <begin position="1709"/>
        <end position="1968"/>
    </location>
</feature>
<evidence type="ECO:0000259" key="9">
    <source>
        <dbReference type="PROSITE" id="PS52019"/>
    </source>
</evidence>
<evidence type="ECO:0000259" key="8">
    <source>
        <dbReference type="PROSITE" id="PS52004"/>
    </source>
</evidence>
<dbReference type="PROSITE" id="PS50075">
    <property type="entry name" value="CARRIER"/>
    <property type="match status" value="3"/>
</dbReference>
<dbReference type="PROSITE" id="PS52004">
    <property type="entry name" value="KS3_2"/>
    <property type="match status" value="2"/>
</dbReference>
<dbReference type="InterPro" id="IPR020807">
    <property type="entry name" value="PKS_DH"/>
</dbReference>
<protein>
    <submittedName>
        <fullName evidence="10">SDR family NAD(P)-dependent oxidoreductase</fullName>
    </submittedName>
</protein>
<dbReference type="InterPro" id="IPR050091">
    <property type="entry name" value="PKS_NRPS_Biosynth_Enz"/>
</dbReference>
<dbReference type="InterPro" id="IPR036736">
    <property type="entry name" value="ACP-like_sf"/>
</dbReference>
<gene>
    <name evidence="10" type="ORF">LXN57_42050</name>
</gene>